<dbReference type="GO" id="GO:0008818">
    <property type="term" value="F:cobalamin 5'-phosphate synthase activity"/>
    <property type="evidence" value="ECO:0007669"/>
    <property type="project" value="UniProtKB-UniRule"/>
</dbReference>
<keyword evidence="11 19" id="KW-0460">Magnesium</keyword>
<comment type="cofactor">
    <cofactor evidence="1 19">
        <name>Mg(2+)</name>
        <dbReference type="ChEBI" id="CHEBI:18420"/>
    </cofactor>
</comment>
<evidence type="ECO:0000256" key="18">
    <source>
        <dbReference type="ARBA" id="ARBA00049504"/>
    </source>
</evidence>
<keyword evidence="7 19" id="KW-1003">Cell membrane</keyword>
<evidence type="ECO:0000256" key="10">
    <source>
        <dbReference type="ARBA" id="ARBA00022692"/>
    </source>
</evidence>
<evidence type="ECO:0000256" key="3">
    <source>
        <dbReference type="ARBA" id="ARBA00004663"/>
    </source>
</evidence>
<evidence type="ECO:0000256" key="16">
    <source>
        <dbReference type="ARBA" id="ARBA00032853"/>
    </source>
</evidence>
<comment type="catalytic activity">
    <reaction evidence="17 19">
        <text>alpha-ribazole + adenosylcob(III)inamide-GDP = adenosylcob(III)alamin + GMP + H(+)</text>
        <dbReference type="Rhea" id="RHEA:16049"/>
        <dbReference type="ChEBI" id="CHEBI:10329"/>
        <dbReference type="ChEBI" id="CHEBI:15378"/>
        <dbReference type="ChEBI" id="CHEBI:18408"/>
        <dbReference type="ChEBI" id="CHEBI:58115"/>
        <dbReference type="ChEBI" id="CHEBI:60487"/>
        <dbReference type="EC" id="2.7.8.26"/>
    </reaction>
</comment>
<feature type="transmembrane region" description="Helical" evidence="19">
    <location>
        <begin position="31"/>
        <end position="50"/>
    </location>
</feature>
<comment type="pathway">
    <text evidence="3 19">Cofactor biosynthesis; adenosylcobalamin biosynthesis; adenosylcobalamin from cob(II)yrinate a,c-diamide: step 7/7.</text>
</comment>
<dbReference type="EMBL" id="FOCG01000001">
    <property type="protein sequence ID" value="SEM65170.1"/>
    <property type="molecule type" value="Genomic_DNA"/>
</dbReference>
<evidence type="ECO:0000256" key="8">
    <source>
        <dbReference type="ARBA" id="ARBA00022573"/>
    </source>
</evidence>
<dbReference type="RefSeq" id="WP_092752402.1">
    <property type="nucleotide sequence ID" value="NZ_FOCG01000001.1"/>
</dbReference>
<evidence type="ECO:0000256" key="7">
    <source>
        <dbReference type="ARBA" id="ARBA00022475"/>
    </source>
</evidence>
<keyword evidence="8 19" id="KW-0169">Cobalamin biosynthesis</keyword>
<evidence type="ECO:0000313" key="21">
    <source>
        <dbReference type="Proteomes" id="UP000199158"/>
    </source>
</evidence>
<gene>
    <name evidence="19" type="primary">cobS</name>
    <name evidence="20" type="ORF">SAMN05216180_1088</name>
</gene>
<keyword evidence="12 19" id="KW-1133">Transmembrane helix</keyword>
<comment type="similarity">
    <text evidence="4 19">Belongs to the CobS family.</text>
</comment>
<evidence type="ECO:0000256" key="6">
    <source>
        <dbReference type="ARBA" id="ARBA00015850"/>
    </source>
</evidence>
<dbReference type="PANTHER" id="PTHR34148:SF1">
    <property type="entry name" value="ADENOSYLCOBINAMIDE-GDP RIBAZOLETRANSFERASE"/>
    <property type="match status" value="1"/>
</dbReference>
<dbReference type="OrthoDB" id="9794626at2"/>
<feature type="transmembrane region" description="Helical" evidence="19">
    <location>
        <begin position="56"/>
        <end position="75"/>
    </location>
</feature>
<dbReference type="UniPathway" id="UPA00148">
    <property type="reaction ID" value="UER00238"/>
</dbReference>
<keyword evidence="21" id="KW-1185">Reference proteome</keyword>
<evidence type="ECO:0000256" key="9">
    <source>
        <dbReference type="ARBA" id="ARBA00022679"/>
    </source>
</evidence>
<organism evidence="20 21">
    <name type="scientific">Hydrogenoanaerobacterium saccharovorans</name>
    <dbReference type="NCBI Taxonomy" id="474960"/>
    <lineage>
        <taxon>Bacteria</taxon>
        <taxon>Bacillati</taxon>
        <taxon>Bacillota</taxon>
        <taxon>Clostridia</taxon>
        <taxon>Eubacteriales</taxon>
        <taxon>Oscillospiraceae</taxon>
        <taxon>Hydrogenoanaerobacterium</taxon>
    </lineage>
</organism>
<evidence type="ECO:0000256" key="14">
    <source>
        <dbReference type="ARBA" id="ARBA00025228"/>
    </source>
</evidence>
<proteinExistence type="inferred from homology"/>
<evidence type="ECO:0000256" key="4">
    <source>
        <dbReference type="ARBA" id="ARBA00010561"/>
    </source>
</evidence>
<evidence type="ECO:0000256" key="13">
    <source>
        <dbReference type="ARBA" id="ARBA00023136"/>
    </source>
</evidence>
<dbReference type="AlphaFoldDB" id="A0A1H8A377"/>
<name>A0A1H8A377_9FIRM</name>
<feature type="transmembrane region" description="Helical" evidence="19">
    <location>
        <begin position="183"/>
        <end position="216"/>
    </location>
</feature>
<reference evidence="20 21" key="1">
    <citation type="submission" date="2016-10" db="EMBL/GenBank/DDBJ databases">
        <authorList>
            <person name="de Groot N.N."/>
        </authorList>
    </citation>
    <scope>NUCLEOTIDE SEQUENCE [LARGE SCALE GENOMIC DNA]</scope>
    <source>
        <strain evidence="20 21">CGMCC 1.5070</strain>
    </source>
</reference>
<dbReference type="HAMAP" id="MF_00719">
    <property type="entry name" value="CobS"/>
    <property type="match status" value="1"/>
</dbReference>
<keyword evidence="9 19" id="KW-0808">Transferase</keyword>
<dbReference type="STRING" id="474960.SAMN05216180_1088"/>
<evidence type="ECO:0000256" key="11">
    <source>
        <dbReference type="ARBA" id="ARBA00022842"/>
    </source>
</evidence>
<comment type="function">
    <text evidence="14 19">Joins adenosylcobinamide-GDP and alpha-ribazole to generate adenosylcobalamin (Ado-cobalamin). Also synthesizes adenosylcobalamin 5'-phosphate from adenosylcobinamide-GDP and alpha-ribazole 5'-phosphate.</text>
</comment>
<sequence length="256" mass="27513">MKLLQSCVIAFAMYSKIPMPRVDWNKQNMKYAMCFFPLIGAVLGALLYLWAVLAGAMQIGVILRAAVCTLLPLLVTGGIHLDGFCDTTDALSSHQSTQRKLEILSDPHIGAFGVMGCISYLLLSFALWAELAFTSKNLSVLAIGYVLSRSLSGFSVVTFRCAKGSGLVAAFSDGAQKKNVRITMLVFIFFCIGAMLIISPIIGGAVATSALLVFLYYRLMSYRVFGGITGDLAGHFLSLCELAMLAAVVAVRGILQ</sequence>
<accession>A0A1H8A377</accession>
<evidence type="ECO:0000256" key="1">
    <source>
        <dbReference type="ARBA" id="ARBA00001946"/>
    </source>
</evidence>
<dbReference type="Pfam" id="PF02654">
    <property type="entry name" value="CobS"/>
    <property type="match status" value="1"/>
</dbReference>
<evidence type="ECO:0000313" key="20">
    <source>
        <dbReference type="EMBL" id="SEM65170.1"/>
    </source>
</evidence>
<dbReference type="InterPro" id="IPR003805">
    <property type="entry name" value="CobS"/>
</dbReference>
<dbReference type="GO" id="GO:0051073">
    <property type="term" value="F:adenosylcobinamide-GDP ribazoletransferase activity"/>
    <property type="evidence" value="ECO:0007669"/>
    <property type="project" value="UniProtKB-UniRule"/>
</dbReference>
<dbReference type="GO" id="GO:0005886">
    <property type="term" value="C:plasma membrane"/>
    <property type="evidence" value="ECO:0007669"/>
    <property type="project" value="UniProtKB-SubCell"/>
</dbReference>
<evidence type="ECO:0000256" key="5">
    <source>
        <dbReference type="ARBA" id="ARBA00013200"/>
    </source>
</evidence>
<comment type="catalytic activity">
    <reaction evidence="18 19">
        <text>alpha-ribazole 5'-phosphate + adenosylcob(III)inamide-GDP = adenosylcob(III)alamin 5'-phosphate + GMP + H(+)</text>
        <dbReference type="Rhea" id="RHEA:23560"/>
        <dbReference type="ChEBI" id="CHEBI:15378"/>
        <dbReference type="ChEBI" id="CHEBI:57918"/>
        <dbReference type="ChEBI" id="CHEBI:58115"/>
        <dbReference type="ChEBI" id="CHEBI:60487"/>
        <dbReference type="ChEBI" id="CHEBI:60493"/>
        <dbReference type="EC" id="2.7.8.26"/>
    </reaction>
</comment>
<keyword evidence="10 19" id="KW-0812">Transmembrane</keyword>
<evidence type="ECO:0000256" key="19">
    <source>
        <dbReference type="HAMAP-Rule" id="MF_00719"/>
    </source>
</evidence>
<dbReference type="Proteomes" id="UP000199158">
    <property type="component" value="Unassembled WGS sequence"/>
</dbReference>
<evidence type="ECO:0000256" key="12">
    <source>
        <dbReference type="ARBA" id="ARBA00022989"/>
    </source>
</evidence>
<dbReference type="GO" id="GO:0009236">
    <property type="term" value="P:cobalamin biosynthetic process"/>
    <property type="evidence" value="ECO:0007669"/>
    <property type="project" value="UniProtKB-UniRule"/>
</dbReference>
<evidence type="ECO:0000256" key="2">
    <source>
        <dbReference type="ARBA" id="ARBA00004651"/>
    </source>
</evidence>
<feature type="transmembrane region" description="Helical" evidence="19">
    <location>
        <begin position="236"/>
        <end position="255"/>
    </location>
</feature>
<evidence type="ECO:0000256" key="15">
    <source>
        <dbReference type="ARBA" id="ARBA00032605"/>
    </source>
</evidence>
<keyword evidence="13 19" id="KW-0472">Membrane</keyword>
<evidence type="ECO:0000256" key="17">
    <source>
        <dbReference type="ARBA" id="ARBA00048623"/>
    </source>
</evidence>
<feature type="transmembrane region" description="Helical" evidence="19">
    <location>
        <begin position="109"/>
        <end position="128"/>
    </location>
</feature>
<protein>
    <recommendedName>
        <fullName evidence="6 19">Adenosylcobinamide-GDP ribazoletransferase</fullName>
        <ecNumber evidence="5 19">2.7.8.26</ecNumber>
    </recommendedName>
    <alternativeName>
        <fullName evidence="16 19">Cobalamin synthase</fullName>
    </alternativeName>
    <alternativeName>
        <fullName evidence="15 19">Cobalamin-5'-phosphate synthase</fullName>
    </alternativeName>
</protein>
<comment type="subcellular location">
    <subcellularLocation>
        <location evidence="2 19">Cell membrane</location>
        <topology evidence="2 19">Multi-pass membrane protein</topology>
    </subcellularLocation>
</comment>
<dbReference type="EC" id="2.7.8.26" evidence="5 19"/>
<dbReference type="PANTHER" id="PTHR34148">
    <property type="entry name" value="ADENOSYLCOBINAMIDE-GDP RIBAZOLETRANSFERASE"/>
    <property type="match status" value="1"/>
</dbReference>